<dbReference type="Pfam" id="PF26059">
    <property type="entry name" value="DUF8020"/>
    <property type="match status" value="1"/>
</dbReference>
<evidence type="ECO:0000256" key="2">
    <source>
        <dbReference type="SAM" id="SignalP"/>
    </source>
</evidence>
<feature type="chain" id="PRO_5046424186" description="DUF8020 domain-containing protein" evidence="2">
    <location>
        <begin position="22"/>
        <end position="208"/>
    </location>
</feature>
<keyword evidence="1" id="KW-0812">Transmembrane</keyword>
<dbReference type="Proteomes" id="UP000602198">
    <property type="component" value="Unassembled WGS sequence"/>
</dbReference>
<dbReference type="RefSeq" id="WP_201947670.1">
    <property type="nucleotide sequence ID" value="NZ_JAERRJ010000005.1"/>
</dbReference>
<proteinExistence type="predicted"/>
<dbReference type="EMBL" id="JAERRJ010000005">
    <property type="protein sequence ID" value="MBL1075528.1"/>
    <property type="molecule type" value="Genomic_DNA"/>
</dbReference>
<keyword evidence="1" id="KW-0472">Membrane</keyword>
<keyword evidence="1" id="KW-1133">Transmembrane helix</keyword>
<dbReference type="InterPro" id="IPR058333">
    <property type="entry name" value="DUF8020"/>
</dbReference>
<keyword evidence="5" id="KW-1185">Reference proteome</keyword>
<sequence>MKFKKFAATALLAVAATAVTAATAQGAPAEEKTDLALLRGTQNGVTFISGLTADSKSVKTVLDTGAFAVRDTGDAVTVSNDQGEPVATVPLTYRLYGQDITLRPTIGREGKELLLQPTDTAPEFVSGLVLQDISTSEERWNAEVQRASFGALIGAGIGLLVTIPFFGLIPPFILGTLAGVAIGAGIGFLVVGGQPLIDAGTAYFTGQP</sequence>
<evidence type="ECO:0000256" key="1">
    <source>
        <dbReference type="SAM" id="Phobius"/>
    </source>
</evidence>
<name>A0ABS1M4E1_9NOCA</name>
<accession>A0ABS1M4E1</accession>
<feature type="transmembrane region" description="Helical" evidence="1">
    <location>
        <begin position="149"/>
        <end position="169"/>
    </location>
</feature>
<evidence type="ECO:0000313" key="4">
    <source>
        <dbReference type="EMBL" id="MBL1075528.1"/>
    </source>
</evidence>
<feature type="domain" description="DUF8020" evidence="3">
    <location>
        <begin position="52"/>
        <end position="118"/>
    </location>
</feature>
<organism evidence="4 5">
    <name type="scientific">Nocardia acididurans</name>
    <dbReference type="NCBI Taxonomy" id="2802282"/>
    <lineage>
        <taxon>Bacteria</taxon>
        <taxon>Bacillati</taxon>
        <taxon>Actinomycetota</taxon>
        <taxon>Actinomycetes</taxon>
        <taxon>Mycobacteriales</taxon>
        <taxon>Nocardiaceae</taxon>
        <taxon>Nocardia</taxon>
    </lineage>
</organism>
<feature type="transmembrane region" description="Helical" evidence="1">
    <location>
        <begin position="176"/>
        <end position="197"/>
    </location>
</feature>
<reference evidence="4 5" key="1">
    <citation type="submission" date="2021-01" db="EMBL/GenBank/DDBJ databases">
        <title>WGS of actinomycetes isolated from Thailand.</title>
        <authorList>
            <person name="Thawai C."/>
        </authorList>
    </citation>
    <scope>NUCLEOTIDE SEQUENCE [LARGE SCALE GENOMIC DNA]</scope>
    <source>
        <strain evidence="4 5">LPG 2</strain>
    </source>
</reference>
<gene>
    <name evidence="4" type="ORF">JK358_14100</name>
</gene>
<evidence type="ECO:0000259" key="3">
    <source>
        <dbReference type="Pfam" id="PF26059"/>
    </source>
</evidence>
<feature type="signal peptide" evidence="2">
    <location>
        <begin position="1"/>
        <end position="21"/>
    </location>
</feature>
<keyword evidence="2" id="KW-0732">Signal</keyword>
<evidence type="ECO:0000313" key="5">
    <source>
        <dbReference type="Proteomes" id="UP000602198"/>
    </source>
</evidence>
<protein>
    <recommendedName>
        <fullName evidence="3">DUF8020 domain-containing protein</fullName>
    </recommendedName>
</protein>
<comment type="caution">
    <text evidence="4">The sequence shown here is derived from an EMBL/GenBank/DDBJ whole genome shotgun (WGS) entry which is preliminary data.</text>
</comment>